<proteinExistence type="inferred from homology"/>
<evidence type="ECO:0000256" key="2">
    <source>
        <dbReference type="ARBA" id="ARBA00010290"/>
    </source>
</evidence>
<dbReference type="EMBL" id="CAJNJA010016977">
    <property type="protein sequence ID" value="CAE7391785.1"/>
    <property type="molecule type" value="Genomic_DNA"/>
</dbReference>
<keyword evidence="9 11" id="KW-0342">GTP-binding</keyword>
<evidence type="ECO:0000256" key="10">
    <source>
        <dbReference type="ARBA" id="ARBA00023288"/>
    </source>
</evidence>
<name>A0A812Q9J5_9DINO</name>
<dbReference type="Proteomes" id="UP000601435">
    <property type="component" value="Unassembled WGS sequence"/>
</dbReference>
<keyword evidence="13" id="KW-1185">Reference proteome</keyword>
<dbReference type="InterPro" id="IPR006689">
    <property type="entry name" value="Small_GTPase_ARF/SAR"/>
</dbReference>
<dbReference type="GO" id="GO:0016192">
    <property type="term" value="P:vesicle-mediated transport"/>
    <property type="evidence" value="ECO:0007669"/>
    <property type="project" value="UniProtKB-KW"/>
</dbReference>
<dbReference type="GO" id="GO:0003924">
    <property type="term" value="F:GTPase activity"/>
    <property type="evidence" value="ECO:0007669"/>
    <property type="project" value="InterPro"/>
</dbReference>
<dbReference type="GO" id="GO:0015031">
    <property type="term" value="P:protein transport"/>
    <property type="evidence" value="ECO:0007669"/>
    <property type="project" value="UniProtKB-KW"/>
</dbReference>
<sequence length="113" mass="12804">VWDVGGHDKICAVRRQHYHGTKGLIFVVDSHDHARMQKAREELNKMLRADELRKAVVLVFANKQDMPNAMTAADVTEKLGLNDLHHQWFIQSACATTGEGLHEGLDWLSRTLC</sequence>
<evidence type="ECO:0000313" key="12">
    <source>
        <dbReference type="EMBL" id="CAE7391785.1"/>
    </source>
</evidence>
<keyword evidence="10" id="KW-0449">Lipoprotein</keyword>
<dbReference type="SMART" id="SM00177">
    <property type="entry name" value="ARF"/>
    <property type="match status" value="1"/>
</dbReference>
<feature type="binding site" evidence="11">
    <location>
        <position position="6"/>
    </location>
    <ligand>
        <name>GTP</name>
        <dbReference type="ChEBI" id="CHEBI:37565"/>
    </ligand>
</feature>
<dbReference type="GO" id="GO:0005525">
    <property type="term" value="F:GTP binding"/>
    <property type="evidence" value="ECO:0007669"/>
    <property type="project" value="UniProtKB-KW"/>
</dbReference>
<dbReference type="PROSITE" id="PS51417">
    <property type="entry name" value="ARF"/>
    <property type="match status" value="1"/>
</dbReference>
<dbReference type="Gene3D" id="3.40.50.300">
    <property type="entry name" value="P-loop containing nucleotide triphosphate hydrolases"/>
    <property type="match status" value="1"/>
</dbReference>
<dbReference type="FunFam" id="3.40.50.300:FF:003500">
    <property type="entry name" value="ADP-ribosylation factor 1"/>
    <property type="match status" value="1"/>
</dbReference>
<evidence type="ECO:0000256" key="3">
    <source>
        <dbReference type="ARBA" id="ARBA00022448"/>
    </source>
</evidence>
<feature type="binding site" evidence="11">
    <location>
        <begin position="62"/>
        <end position="65"/>
    </location>
    <ligand>
        <name>GTP</name>
        <dbReference type="ChEBI" id="CHEBI:37565"/>
    </ligand>
</feature>
<dbReference type="OrthoDB" id="2011769at2759"/>
<keyword evidence="6" id="KW-0931">ER-Golgi transport</keyword>
<evidence type="ECO:0000256" key="6">
    <source>
        <dbReference type="ARBA" id="ARBA00022892"/>
    </source>
</evidence>
<evidence type="ECO:0000313" key="13">
    <source>
        <dbReference type="Proteomes" id="UP000601435"/>
    </source>
</evidence>
<dbReference type="Pfam" id="PF00025">
    <property type="entry name" value="Arf"/>
    <property type="match status" value="1"/>
</dbReference>
<keyword evidence="5 11" id="KW-0547">Nucleotide-binding</keyword>
<keyword evidence="7" id="KW-0653">Protein transport</keyword>
<comment type="subcellular location">
    <subcellularLocation>
        <location evidence="1">Golgi apparatus</location>
    </subcellularLocation>
</comment>
<gene>
    <name evidence="12" type="primary">ARF1</name>
    <name evidence="12" type="ORF">SNEC2469_LOCUS10653</name>
</gene>
<protein>
    <submittedName>
        <fullName evidence="12">ARF1 protein</fullName>
    </submittedName>
</protein>
<dbReference type="InterPro" id="IPR024156">
    <property type="entry name" value="Small_GTPase_ARF"/>
</dbReference>
<comment type="similarity">
    <text evidence="2">Belongs to the small GTPase superfamily. Arf family.</text>
</comment>
<dbReference type="SUPFAM" id="SSF52540">
    <property type="entry name" value="P-loop containing nucleoside triphosphate hydrolases"/>
    <property type="match status" value="1"/>
</dbReference>
<keyword evidence="4" id="KW-0519">Myristate</keyword>
<feature type="non-terminal residue" evidence="12">
    <location>
        <position position="1"/>
    </location>
</feature>
<comment type="caution">
    <text evidence="12">The sequence shown here is derived from an EMBL/GenBank/DDBJ whole genome shotgun (WGS) entry which is preliminary data.</text>
</comment>
<dbReference type="AlphaFoldDB" id="A0A812Q9J5"/>
<evidence type="ECO:0000256" key="9">
    <source>
        <dbReference type="ARBA" id="ARBA00023134"/>
    </source>
</evidence>
<evidence type="ECO:0000256" key="4">
    <source>
        <dbReference type="ARBA" id="ARBA00022707"/>
    </source>
</evidence>
<keyword evidence="3" id="KW-0813">Transport</keyword>
<evidence type="ECO:0000256" key="1">
    <source>
        <dbReference type="ARBA" id="ARBA00004555"/>
    </source>
</evidence>
<dbReference type="GO" id="GO:0005794">
    <property type="term" value="C:Golgi apparatus"/>
    <property type="evidence" value="ECO:0007669"/>
    <property type="project" value="UniProtKB-SubCell"/>
</dbReference>
<reference evidence="12" key="1">
    <citation type="submission" date="2021-02" db="EMBL/GenBank/DDBJ databases">
        <authorList>
            <person name="Dougan E. K."/>
            <person name="Rhodes N."/>
            <person name="Thang M."/>
            <person name="Chan C."/>
        </authorList>
    </citation>
    <scope>NUCLEOTIDE SEQUENCE</scope>
</reference>
<dbReference type="PANTHER" id="PTHR11711">
    <property type="entry name" value="ADP RIBOSYLATION FACTOR-RELATED"/>
    <property type="match status" value="1"/>
</dbReference>
<dbReference type="InterPro" id="IPR027417">
    <property type="entry name" value="P-loop_NTPase"/>
</dbReference>
<evidence type="ECO:0000256" key="7">
    <source>
        <dbReference type="ARBA" id="ARBA00022927"/>
    </source>
</evidence>
<evidence type="ECO:0000256" key="5">
    <source>
        <dbReference type="ARBA" id="ARBA00022741"/>
    </source>
</evidence>
<accession>A0A812Q9J5</accession>
<keyword evidence="8" id="KW-0333">Golgi apparatus</keyword>
<organism evidence="12 13">
    <name type="scientific">Symbiodinium necroappetens</name>
    <dbReference type="NCBI Taxonomy" id="1628268"/>
    <lineage>
        <taxon>Eukaryota</taxon>
        <taxon>Sar</taxon>
        <taxon>Alveolata</taxon>
        <taxon>Dinophyceae</taxon>
        <taxon>Suessiales</taxon>
        <taxon>Symbiodiniaceae</taxon>
        <taxon>Symbiodinium</taxon>
    </lineage>
</organism>
<evidence type="ECO:0000256" key="8">
    <source>
        <dbReference type="ARBA" id="ARBA00023034"/>
    </source>
</evidence>
<evidence type="ECO:0000256" key="11">
    <source>
        <dbReference type="PIRSR" id="PIRSR606689-1"/>
    </source>
</evidence>